<feature type="domain" description="TPM" evidence="1">
    <location>
        <begin position="39"/>
        <end position="108"/>
    </location>
</feature>
<organism evidence="2">
    <name type="scientific">human gut metagenome</name>
    <dbReference type="NCBI Taxonomy" id="408170"/>
    <lineage>
        <taxon>unclassified sequences</taxon>
        <taxon>metagenomes</taxon>
        <taxon>organismal metagenomes</taxon>
    </lineage>
</organism>
<name>K1S255_9ZZZZ</name>
<dbReference type="AlphaFoldDB" id="K1S255"/>
<dbReference type="PANTHER" id="PTHR30373:SF2">
    <property type="entry name" value="UPF0603 PROTEIN YGCG"/>
    <property type="match status" value="1"/>
</dbReference>
<comment type="caution">
    <text evidence="2">The sequence shown here is derived from an EMBL/GenBank/DDBJ whole genome shotgun (WGS) entry which is preliminary data.</text>
</comment>
<evidence type="ECO:0000259" key="1">
    <source>
        <dbReference type="Pfam" id="PF04536"/>
    </source>
</evidence>
<dbReference type="InterPro" id="IPR007621">
    <property type="entry name" value="TPM_dom"/>
</dbReference>
<dbReference type="Pfam" id="PF04536">
    <property type="entry name" value="TPM_phosphatase"/>
    <property type="match status" value="1"/>
</dbReference>
<reference evidence="2" key="1">
    <citation type="journal article" date="2013" name="Environ. Microbiol.">
        <title>Microbiota from the distal guts of lean and obese adolescents exhibit partial functional redundancy besides clear differences in community structure.</title>
        <authorList>
            <person name="Ferrer M."/>
            <person name="Ruiz A."/>
            <person name="Lanza F."/>
            <person name="Haange S.B."/>
            <person name="Oberbach A."/>
            <person name="Till H."/>
            <person name="Bargiela R."/>
            <person name="Campoy C."/>
            <person name="Segura M.T."/>
            <person name="Richter M."/>
            <person name="von Bergen M."/>
            <person name="Seifert J."/>
            <person name="Suarez A."/>
        </authorList>
    </citation>
    <scope>NUCLEOTIDE SEQUENCE</scope>
</reference>
<proteinExistence type="predicted"/>
<accession>K1S255</accession>
<dbReference type="Gene3D" id="3.10.310.50">
    <property type="match status" value="1"/>
</dbReference>
<dbReference type="EMBL" id="AJWY01013194">
    <property type="protein sequence ID" value="EKC47800.1"/>
    <property type="molecule type" value="Genomic_DNA"/>
</dbReference>
<dbReference type="PANTHER" id="PTHR30373">
    <property type="entry name" value="UPF0603 PROTEIN YGCG"/>
    <property type="match status" value="1"/>
</dbReference>
<sequence>MKRLLLLSVLLLSGFWACGATYRPADVPNVQRADRNRYVSNPDGILSASAVARLDSLCGALRERGLAQVAVVAVDDIAGGDTFSFAIELFGSWGVGSAKSDNGLGVLLV</sequence>
<gene>
    <name evidence="2" type="ORF">LEA_19198</name>
</gene>
<evidence type="ECO:0000313" key="2">
    <source>
        <dbReference type="EMBL" id="EKC47800.1"/>
    </source>
</evidence>
<protein>
    <submittedName>
        <fullName evidence="2">Secreted protein containing DUF477</fullName>
    </submittedName>
</protein>
<feature type="non-terminal residue" evidence="2">
    <location>
        <position position="109"/>
    </location>
</feature>